<dbReference type="InterPro" id="IPR011006">
    <property type="entry name" value="CheY-like_superfamily"/>
</dbReference>
<dbReference type="OrthoDB" id="9790669at2"/>
<name>A0A178MIN2_9CHLR</name>
<dbReference type="PROSITE" id="PS50110">
    <property type="entry name" value="RESPONSE_REGULATORY"/>
    <property type="match status" value="1"/>
</dbReference>
<dbReference type="EMBL" id="LWQS01000031">
    <property type="protein sequence ID" value="OAN48459.1"/>
    <property type="molecule type" value="Genomic_DNA"/>
</dbReference>
<dbReference type="GO" id="GO:0000160">
    <property type="term" value="P:phosphorelay signal transduction system"/>
    <property type="evidence" value="ECO:0007669"/>
    <property type="project" value="InterPro"/>
</dbReference>
<dbReference type="InterPro" id="IPR050595">
    <property type="entry name" value="Bact_response_regulator"/>
</dbReference>
<gene>
    <name evidence="4" type="ORF">A6A03_07695</name>
</gene>
<dbReference type="Pfam" id="PF00072">
    <property type="entry name" value="Response_reg"/>
    <property type="match status" value="1"/>
</dbReference>
<accession>A0A178MIN2</accession>
<dbReference type="AlphaFoldDB" id="A0A178MIN2"/>
<feature type="modified residue" description="4-aspartylphosphate" evidence="2">
    <location>
        <position position="63"/>
    </location>
</feature>
<sequence>MNKPCSDPRKRARVLVINDQSDISHLIQFLLKQAREDEVTIAFSAQEGIDIVQTEIPDLILIDITMPKLSGFDTCSMLRAIPALQQTPILLFDCLTIESVYPSAKQVGATGFLSLPFDYAELLAARDALLRGETYYPLDDAR</sequence>
<dbReference type="PANTHER" id="PTHR44591">
    <property type="entry name" value="STRESS RESPONSE REGULATOR PROTEIN 1"/>
    <property type="match status" value="1"/>
</dbReference>
<dbReference type="SMART" id="SM00448">
    <property type="entry name" value="REC"/>
    <property type="match status" value="1"/>
</dbReference>
<dbReference type="InterPro" id="IPR001789">
    <property type="entry name" value="Sig_transdc_resp-reg_receiver"/>
</dbReference>
<keyword evidence="5" id="KW-1185">Reference proteome</keyword>
<dbReference type="PANTHER" id="PTHR44591:SF3">
    <property type="entry name" value="RESPONSE REGULATORY DOMAIN-CONTAINING PROTEIN"/>
    <property type="match status" value="1"/>
</dbReference>
<dbReference type="RefSeq" id="WP_066782882.1">
    <property type="nucleotide sequence ID" value="NZ_LWQS01000031.1"/>
</dbReference>
<evidence type="ECO:0000259" key="3">
    <source>
        <dbReference type="PROSITE" id="PS50110"/>
    </source>
</evidence>
<evidence type="ECO:0000256" key="2">
    <source>
        <dbReference type="PROSITE-ProRule" id="PRU00169"/>
    </source>
</evidence>
<keyword evidence="1 2" id="KW-0597">Phosphoprotein</keyword>
<reference evidence="4 5" key="1">
    <citation type="submission" date="2016-04" db="EMBL/GenBank/DDBJ databases">
        <title>Chloroflexus islandicus sp. nov., a thermophilic filamentous anoxygenic phototrophic bacterium from geyser Strokkur (Iceland).</title>
        <authorList>
            <person name="Gaisin V.A."/>
            <person name="Kalashnikov A.M."/>
            <person name="Sukhacheva M.V."/>
            <person name="Grouzdev D.S."/>
            <person name="Ivanov T.M."/>
            <person name="Kuznetsov B."/>
            <person name="Gorlenko V.M."/>
        </authorList>
    </citation>
    <scope>NUCLEOTIDE SEQUENCE [LARGE SCALE GENOMIC DNA]</scope>
    <source>
        <strain evidence="5">isl-2</strain>
    </source>
</reference>
<dbReference type="Proteomes" id="UP000078287">
    <property type="component" value="Unassembled WGS sequence"/>
</dbReference>
<dbReference type="Gene3D" id="3.40.50.2300">
    <property type="match status" value="1"/>
</dbReference>
<evidence type="ECO:0000313" key="4">
    <source>
        <dbReference type="EMBL" id="OAN48459.1"/>
    </source>
</evidence>
<protein>
    <recommendedName>
        <fullName evidence="3">Response regulatory domain-containing protein</fullName>
    </recommendedName>
</protein>
<feature type="domain" description="Response regulatory" evidence="3">
    <location>
        <begin position="13"/>
        <end position="130"/>
    </location>
</feature>
<evidence type="ECO:0000256" key="1">
    <source>
        <dbReference type="ARBA" id="ARBA00022553"/>
    </source>
</evidence>
<organism evidence="4 5">
    <name type="scientific">Chloroflexus islandicus</name>
    <dbReference type="NCBI Taxonomy" id="1707952"/>
    <lineage>
        <taxon>Bacteria</taxon>
        <taxon>Bacillati</taxon>
        <taxon>Chloroflexota</taxon>
        <taxon>Chloroflexia</taxon>
        <taxon>Chloroflexales</taxon>
        <taxon>Chloroflexineae</taxon>
        <taxon>Chloroflexaceae</taxon>
        <taxon>Chloroflexus</taxon>
    </lineage>
</organism>
<proteinExistence type="predicted"/>
<evidence type="ECO:0000313" key="5">
    <source>
        <dbReference type="Proteomes" id="UP000078287"/>
    </source>
</evidence>
<dbReference type="SUPFAM" id="SSF52172">
    <property type="entry name" value="CheY-like"/>
    <property type="match status" value="1"/>
</dbReference>
<comment type="caution">
    <text evidence="4">The sequence shown here is derived from an EMBL/GenBank/DDBJ whole genome shotgun (WGS) entry which is preliminary data.</text>
</comment>
<dbReference type="STRING" id="1707952.A6A03_07695"/>